<dbReference type="InterPro" id="IPR010926">
    <property type="entry name" value="Myosin_TH1"/>
</dbReference>
<dbReference type="Proteomes" id="UP000237105">
    <property type="component" value="Unassembled WGS sequence"/>
</dbReference>
<protein>
    <submittedName>
        <fullName evidence="3">Class I myosin tail domain containing protein</fullName>
    </submittedName>
</protein>
<feature type="domain" description="TH1" evidence="2">
    <location>
        <begin position="55"/>
        <end position="236"/>
    </location>
</feature>
<feature type="compositionally biased region" description="Basic and acidic residues" evidence="1">
    <location>
        <begin position="1"/>
        <end position="16"/>
    </location>
</feature>
<dbReference type="PANTHER" id="PTHR34969:SF1">
    <property type="entry name" value="TH1 DOMAIN-CONTAINING PROTEIN"/>
    <property type="match status" value="1"/>
</dbReference>
<accession>A0A2P5BMQ8</accession>
<evidence type="ECO:0000259" key="2">
    <source>
        <dbReference type="PROSITE" id="PS51757"/>
    </source>
</evidence>
<dbReference type="PANTHER" id="PTHR34969">
    <property type="entry name" value="OS01G0621700 PROTEIN"/>
    <property type="match status" value="1"/>
</dbReference>
<evidence type="ECO:0000313" key="4">
    <source>
        <dbReference type="Proteomes" id="UP000237105"/>
    </source>
</evidence>
<reference evidence="4" key="1">
    <citation type="submission" date="2016-06" db="EMBL/GenBank/DDBJ databases">
        <title>Parallel loss of symbiosis genes in relatives of nitrogen-fixing non-legume Parasponia.</title>
        <authorList>
            <person name="Van Velzen R."/>
            <person name="Holmer R."/>
            <person name="Bu F."/>
            <person name="Rutten L."/>
            <person name="Van Zeijl A."/>
            <person name="Liu W."/>
            <person name="Santuari L."/>
            <person name="Cao Q."/>
            <person name="Sharma T."/>
            <person name="Shen D."/>
            <person name="Roswanjaya Y."/>
            <person name="Wardhani T."/>
            <person name="Kalhor M.S."/>
            <person name="Jansen J."/>
            <person name="Van den Hoogen J."/>
            <person name="Gungor B."/>
            <person name="Hartog M."/>
            <person name="Hontelez J."/>
            <person name="Verver J."/>
            <person name="Yang W.-C."/>
            <person name="Schijlen E."/>
            <person name="Repin R."/>
            <person name="Schilthuizen M."/>
            <person name="Schranz E."/>
            <person name="Heidstra R."/>
            <person name="Miyata K."/>
            <person name="Fedorova E."/>
            <person name="Kohlen W."/>
            <person name="Bisseling T."/>
            <person name="Smit S."/>
            <person name="Geurts R."/>
        </authorList>
    </citation>
    <scope>NUCLEOTIDE SEQUENCE [LARGE SCALE GENOMIC DNA]</scope>
    <source>
        <strain evidence="4">cv. WU1-14</strain>
    </source>
</reference>
<evidence type="ECO:0000256" key="1">
    <source>
        <dbReference type="SAM" id="MobiDB-lite"/>
    </source>
</evidence>
<comment type="caution">
    <text evidence="3">The sequence shown here is derived from an EMBL/GenBank/DDBJ whole genome shotgun (WGS) entry which is preliminary data.</text>
</comment>
<proteinExistence type="predicted"/>
<organism evidence="3 4">
    <name type="scientific">Parasponia andersonii</name>
    <name type="common">Sponia andersonii</name>
    <dbReference type="NCBI Taxonomy" id="3476"/>
    <lineage>
        <taxon>Eukaryota</taxon>
        <taxon>Viridiplantae</taxon>
        <taxon>Streptophyta</taxon>
        <taxon>Embryophyta</taxon>
        <taxon>Tracheophyta</taxon>
        <taxon>Spermatophyta</taxon>
        <taxon>Magnoliopsida</taxon>
        <taxon>eudicotyledons</taxon>
        <taxon>Gunneridae</taxon>
        <taxon>Pentapetalae</taxon>
        <taxon>rosids</taxon>
        <taxon>fabids</taxon>
        <taxon>Rosales</taxon>
        <taxon>Cannabaceae</taxon>
        <taxon>Parasponia</taxon>
    </lineage>
</organism>
<dbReference type="PROSITE" id="PS51757">
    <property type="entry name" value="TH1"/>
    <property type="match status" value="1"/>
</dbReference>
<dbReference type="GO" id="GO:0003774">
    <property type="term" value="F:cytoskeletal motor activity"/>
    <property type="evidence" value="ECO:0007669"/>
    <property type="project" value="InterPro"/>
</dbReference>
<gene>
    <name evidence="3" type="ORF">PanWU01x14_225190</name>
</gene>
<feature type="region of interest" description="Disordered" evidence="1">
    <location>
        <begin position="1"/>
        <end position="40"/>
    </location>
</feature>
<evidence type="ECO:0000313" key="3">
    <source>
        <dbReference type="EMBL" id="PON50077.1"/>
    </source>
</evidence>
<dbReference type="Pfam" id="PF06017">
    <property type="entry name" value="Myosin_TH1"/>
    <property type="match status" value="1"/>
</dbReference>
<sequence length="251" mass="28831">MMERFRSQRRVQIDDPKFDDDDDREALDNENNGGMRLRPSESNVTVDQEPFMGVKVRRKTSFHREYKGDYIDVPSIPYLMKVLQKQGDSQVLFSDKVLKFTGSGKIKRRILLITDFAIYIVDPEADALKRRIALAAVEKMCLSELSDNFFAIIIPTEYDLLMASTRKTEIVTVLVEATKSASNYELEVAFSNSLFQDNSSRLCDSKSKKCFTECMLSHVFARFEYHAGADYVKEVQFEEVEGGVKTKIVRK</sequence>
<dbReference type="GO" id="GO:0016459">
    <property type="term" value="C:myosin complex"/>
    <property type="evidence" value="ECO:0007669"/>
    <property type="project" value="InterPro"/>
</dbReference>
<dbReference type="EMBL" id="JXTB01000250">
    <property type="protein sequence ID" value="PON50077.1"/>
    <property type="molecule type" value="Genomic_DNA"/>
</dbReference>
<keyword evidence="4" id="KW-1185">Reference proteome</keyword>
<name>A0A2P5BMQ8_PARAD</name>
<dbReference type="OrthoDB" id="6108017at2759"/>
<dbReference type="AlphaFoldDB" id="A0A2P5BMQ8"/>